<evidence type="ECO:0000313" key="10">
    <source>
        <dbReference type="Proteomes" id="UP000645676"/>
    </source>
</evidence>
<dbReference type="InterPro" id="IPR014776">
    <property type="entry name" value="4pyrrole_Mease_sub2"/>
</dbReference>
<dbReference type="PROSITE" id="PS00839">
    <property type="entry name" value="SUMT_1"/>
    <property type="match status" value="1"/>
</dbReference>
<evidence type="ECO:0000256" key="1">
    <source>
        <dbReference type="ARBA" id="ARBA00004953"/>
    </source>
</evidence>
<dbReference type="InterPro" id="IPR006366">
    <property type="entry name" value="CobA/CysG_C"/>
</dbReference>
<keyword evidence="6" id="KW-0949">S-adenosyl-L-methionine</keyword>
<dbReference type="Gene3D" id="3.30.950.10">
    <property type="entry name" value="Methyltransferase, Cobalt-precorrin-4 Transmethylase, Domain 2"/>
    <property type="match status" value="1"/>
</dbReference>
<dbReference type="RefSeq" id="WP_010871103.1">
    <property type="nucleotide sequence ID" value="NC_000909.1"/>
</dbReference>
<dbReference type="NCBIfam" id="NF004790">
    <property type="entry name" value="PRK06136.1"/>
    <property type="match status" value="1"/>
</dbReference>
<dbReference type="InterPro" id="IPR000878">
    <property type="entry name" value="4pyrrol_Mease"/>
</dbReference>
<dbReference type="EMBL" id="DUJR01000005">
    <property type="protein sequence ID" value="HII59213.1"/>
    <property type="molecule type" value="Genomic_DNA"/>
</dbReference>
<evidence type="ECO:0000259" key="8">
    <source>
        <dbReference type="Pfam" id="PF00590"/>
    </source>
</evidence>
<proteinExistence type="inferred from homology"/>
<dbReference type="GO" id="GO:0019354">
    <property type="term" value="P:siroheme biosynthetic process"/>
    <property type="evidence" value="ECO:0007669"/>
    <property type="project" value="InterPro"/>
</dbReference>
<evidence type="ECO:0000256" key="6">
    <source>
        <dbReference type="ARBA" id="ARBA00022691"/>
    </source>
</evidence>
<dbReference type="InterPro" id="IPR003043">
    <property type="entry name" value="Uropor_MeTrfase_CS"/>
</dbReference>
<feature type="domain" description="Tetrapyrrole methylase" evidence="8">
    <location>
        <begin position="6"/>
        <end position="212"/>
    </location>
</feature>
<keyword evidence="4 7" id="KW-0489">Methyltransferase</keyword>
<evidence type="ECO:0000256" key="3">
    <source>
        <dbReference type="ARBA" id="ARBA00022573"/>
    </source>
</evidence>
<dbReference type="GO" id="GO:0032259">
    <property type="term" value="P:methylation"/>
    <property type="evidence" value="ECO:0007669"/>
    <property type="project" value="UniProtKB-KW"/>
</dbReference>
<dbReference type="SMR" id="A0A832T3B0"/>
<comment type="pathway">
    <text evidence="1">Cofactor biosynthesis; adenosylcobalamin biosynthesis.</text>
</comment>
<dbReference type="PANTHER" id="PTHR45790:SF4">
    <property type="entry name" value="COBALT-PRECORRIN-4 C(11)-METHYLTRANSFERASE"/>
    <property type="match status" value="1"/>
</dbReference>
<protein>
    <submittedName>
        <fullName evidence="9">Precorrin-4 C(11)-methyltransferase</fullName>
        <ecNumber evidence="9">2.1.1.133</ecNumber>
    </submittedName>
</protein>
<dbReference type="PROSITE" id="PS00840">
    <property type="entry name" value="SUMT_2"/>
    <property type="match status" value="1"/>
</dbReference>
<dbReference type="SUPFAM" id="SSF53790">
    <property type="entry name" value="Tetrapyrrole methylase"/>
    <property type="match status" value="1"/>
</dbReference>
<name>A0A832T3B0_9EURY</name>
<dbReference type="Pfam" id="PF00590">
    <property type="entry name" value="TP_methylase"/>
    <property type="match status" value="1"/>
</dbReference>
<evidence type="ECO:0000256" key="4">
    <source>
        <dbReference type="ARBA" id="ARBA00022603"/>
    </source>
</evidence>
<accession>A0A832T3B0</accession>
<evidence type="ECO:0000256" key="5">
    <source>
        <dbReference type="ARBA" id="ARBA00022679"/>
    </source>
</evidence>
<dbReference type="Proteomes" id="UP000645676">
    <property type="component" value="Unassembled WGS sequence"/>
</dbReference>
<dbReference type="OMA" id="WSAMGEQ"/>
<dbReference type="InterPro" id="IPR006362">
    <property type="entry name" value="Cbl_synth_CobM/CibF"/>
</dbReference>
<dbReference type="GO" id="GO:0046026">
    <property type="term" value="F:precorrin-4 C11-methyltransferase activity"/>
    <property type="evidence" value="ECO:0007669"/>
    <property type="project" value="UniProtKB-EC"/>
</dbReference>
<dbReference type="Gene3D" id="3.40.1010.10">
    <property type="entry name" value="Cobalt-precorrin-4 Transmethylase, Domain 1"/>
    <property type="match status" value="1"/>
</dbReference>
<comment type="similarity">
    <text evidence="2 7">Belongs to the precorrin methyltransferase family.</text>
</comment>
<reference evidence="9" key="1">
    <citation type="journal article" date="2020" name="bioRxiv">
        <title>A rank-normalized archaeal taxonomy based on genome phylogeny resolves widespread incomplete and uneven classifications.</title>
        <authorList>
            <person name="Rinke C."/>
            <person name="Chuvochina M."/>
            <person name="Mussig A.J."/>
            <person name="Chaumeil P.-A."/>
            <person name="Waite D.W."/>
            <person name="Whitman W.B."/>
            <person name="Parks D.H."/>
            <person name="Hugenholtz P."/>
        </authorList>
    </citation>
    <scope>NUCLEOTIDE SEQUENCE</scope>
    <source>
        <strain evidence="9">UBA8849</strain>
    </source>
</reference>
<dbReference type="NCBIfam" id="TIGR01465">
    <property type="entry name" value="cobM_cbiF"/>
    <property type="match status" value="1"/>
</dbReference>
<organism evidence="9 10">
    <name type="scientific">Methanocaldococcus jannaschii</name>
    <dbReference type="NCBI Taxonomy" id="2190"/>
    <lineage>
        <taxon>Archaea</taxon>
        <taxon>Methanobacteriati</taxon>
        <taxon>Methanobacteriota</taxon>
        <taxon>Methanomada group</taxon>
        <taxon>Methanococci</taxon>
        <taxon>Methanococcales</taxon>
        <taxon>Methanocaldococcaceae</taxon>
        <taxon>Methanocaldococcus</taxon>
    </lineage>
</organism>
<comment type="caution">
    <text evidence="9">The sequence shown here is derived from an EMBL/GenBank/DDBJ whole genome shotgun (WGS) entry which is preliminary data.</text>
</comment>
<gene>
    <name evidence="9" type="primary">cobM</name>
    <name evidence="9" type="ORF">HA335_01315</name>
</gene>
<evidence type="ECO:0000313" key="9">
    <source>
        <dbReference type="EMBL" id="HII59213.1"/>
    </source>
</evidence>
<dbReference type="EC" id="2.1.1.133" evidence="9"/>
<evidence type="ECO:0000256" key="2">
    <source>
        <dbReference type="ARBA" id="ARBA00005879"/>
    </source>
</evidence>
<dbReference type="UniPathway" id="UPA00148"/>
<dbReference type="InterPro" id="IPR035996">
    <property type="entry name" value="4pyrrol_Methylase_sf"/>
</dbReference>
<dbReference type="AlphaFoldDB" id="A0A832T3B0"/>
<dbReference type="NCBIfam" id="TIGR01469">
    <property type="entry name" value="cobA_cysG_Cterm"/>
    <property type="match status" value="1"/>
</dbReference>
<dbReference type="GO" id="GO:0009236">
    <property type="term" value="P:cobalamin biosynthetic process"/>
    <property type="evidence" value="ECO:0007669"/>
    <property type="project" value="UniProtKB-UniPathway"/>
</dbReference>
<dbReference type="CDD" id="cd11641">
    <property type="entry name" value="Precorrin-4_C11-MT"/>
    <property type="match status" value="1"/>
</dbReference>
<dbReference type="PANTHER" id="PTHR45790">
    <property type="entry name" value="SIROHEME SYNTHASE-RELATED"/>
    <property type="match status" value="1"/>
</dbReference>
<sequence>MDNNRKVIIVGAGPGDPELITIKGKKAIEEADVIIYAGSLVNEKLLEYNKKNAEIYNSANMNLEEIIDVMVKAVNQGKKVVRLHTGDPSIYGAIKEQIDELSKYGIDVEIIPGVSSLFAATASLKVELTLPEVSQTVIITRPEGRTPMPEKEKLRDLAKHQSTMAIFLGVSMIDKVVKELIEGGYREETPVAVVYHASWDDEKIVRGTLKDIAEKVKKEGIKKTALIIVGEVLNPKYYAYSKLYDKNFEHEYRKSHKKF</sequence>
<keyword evidence="3" id="KW-0169">Cobalamin biosynthesis</keyword>
<keyword evidence="5 7" id="KW-0808">Transferase</keyword>
<evidence type="ECO:0000256" key="7">
    <source>
        <dbReference type="RuleBase" id="RU003960"/>
    </source>
</evidence>
<dbReference type="InterPro" id="IPR014777">
    <property type="entry name" value="4pyrrole_Mease_sub1"/>
</dbReference>
<dbReference type="InterPro" id="IPR050161">
    <property type="entry name" value="Siro_Cobalamin_biosynth"/>
</dbReference>
<dbReference type="GeneID" id="1452487"/>